<keyword evidence="1" id="KW-0812">Transmembrane</keyword>
<proteinExistence type="predicted"/>
<reference evidence="2 3" key="1">
    <citation type="submission" date="2023-07" db="EMBL/GenBank/DDBJ databases">
        <title>Sorghum-associated microbial communities from plants grown in Nebraska, USA.</title>
        <authorList>
            <person name="Schachtman D."/>
        </authorList>
    </citation>
    <scope>NUCLEOTIDE SEQUENCE [LARGE SCALE GENOMIC DNA]</scope>
    <source>
        <strain evidence="2 3">596</strain>
    </source>
</reference>
<protein>
    <submittedName>
        <fullName evidence="2">Uncharacterized protein</fullName>
    </submittedName>
</protein>
<accession>A0ABU1PMJ6</accession>
<feature type="transmembrane region" description="Helical" evidence="1">
    <location>
        <begin position="7"/>
        <end position="30"/>
    </location>
</feature>
<evidence type="ECO:0000313" key="3">
    <source>
        <dbReference type="Proteomes" id="UP001260715"/>
    </source>
</evidence>
<dbReference type="EMBL" id="JAVDSJ010000007">
    <property type="protein sequence ID" value="MDR6586573.1"/>
    <property type="molecule type" value="Genomic_DNA"/>
</dbReference>
<name>A0ABU1PMJ6_9BURK</name>
<keyword evidence="3" id="KW-1185">Reference proteome</keyword>
<dbReference type="Proteomes" id="UP001260715">
    <property type="component" value="Unassembled WGS sequence"/>
</dbReference>
<comment type="caution">
    <text evidence="2">The sequence shown here is derived from an EMBL/GenBank/DDBJ whole genome shotgun (WGS) entry which is preliminary data.</text>
</comment>
<keyword evidence="1" id="KW-0472">Membrane</keyword>
<sequence>MLKAFQYLFMATGFIVSMLFMLLLAITAPIV</sequence>
<evidence type="ECO:0000313" key="2">
    <source>
        <dbReference type="EMBL" id="MDR6586573.1"/>
    </source>
</evidence>
<keyword evidence="1" id="KW-1133">Transmembrane helix</keyword>
<gene>
    <name evidence="2" type="ORF">J2W50_004803</name>
</gene>
<organism evidence="2 3">
    <name type="scientific">Herbaspirillum frisingense</name>
    <dbReference type="NCBI Taxonomy" id="92645"/>
    <lineage>
        <taxon>Bacteria</taxon>
        <taxon>Pseudomonadati</taxon>
        <taxon>Pseudomonadota</taxon>
        <taxon>Betaproteobacteria</taxon>
        <taxon>Burkholderiales</taxon>
        <taxon>Oxalobacteraceae</taxon>
        <taxon>Herbaspirillum</taxon>
    </lineage>
</organism>
<evidence type="ECO:0000256" key="1">
    <source>
        <dbReference type="SAM" id="Phobius"/>
    </source>
</evidence>